<comment type="caution">
    <text evidence="1">The sequence shown here is derived from an EMBL/GenBank/DDBJ whole genome shotgun (WGS) entry which is preliminary data.</text>
</comment>
<sequence>MAINAAHTLLIRSRTDSFDCITKIFDSIIAATLLYAASIWAINYLELVEQVQLSFFKRIFCLPKNTDGALIRVELGRAPLALQKARLANKHIINISLSTKYATKITQRSPCPICNTGEVGQSGSTLSMLCPILKPCRDFYLMKDNLRSTDGV</sequence>
<gene>
    <name evidence="1" type="ORF">KQX54_000676</name>
</gene>
<reference evidence="1 2" key="1">
    <citation type="journal article" date="2021" name="J. Hered.">
        <title>A chromosome-level genome assembly of the parasitoid wasp, Cotesia glomerata (Hymenoptera: Braconidae).</title>
        <authorList>
            <person name="Pinto B.J."/>
            <person name="Weis J.J."/>
            <person name="Gamble T."/>
            <person name="Ode P.J."/>
            <person name="Paul R."/>
            <person name="Zaspel J.M."/>
        </authorList>
    </citation>
    <scope>NUCLEOTIDE SEQUENCE [LARGE SCALE GENOMIC DNA]</scope>
    <source>
        <strain evidence="1">CgM1</strain>
    </source>
</reference>
<proteinExistence type="predicted"/>
<dbReference type="Proteomes" id="UP000826195">
    <property type="component" value="Unassembled WGS sequence"/>
</dbReference>
<name>A0AAV7I8C9_COTGL</name>
<dbReference type="AlphaFoldDB" id="A0AAV7I8C9"/>
<protein>
    <submittedName>
        <fullName evidence="1">Uncharacterized protein</fullName>
    </submittedName>
</protein>
<evidence type="ECO:0000313" key="2">
    <source>
        <dbReference type="Proteomes" id="UP000826195"/>
    </source>
</evidence>
<organism evidence="1 2">
    <name type="scientific">Cotesia glomerata</name>
    <name type="common">Lepidopteran parasitic wasp</name>
    <name type="synonym">Apanteles glomeratus</name>
    <dbReference type="NCBI Taxonomy" id="32391"/>
    <lineage>
        <taxon>Eukaryota</taxon>
        <taxon>Metazoa</taxon>
        <taxon>Ecdysozoa</taxon>
        <taxon>Arthropoda</taxon>
        <taxon>Hexapoda</taxon>
        <taxon>Insecta</taxon>
        <taxon>Pterygota</taxon>
        <taxon>Neoptera</taxon>
        <taxon>Endopterygota</taxon>
        <taxon>Hymenoptera</taxon>
        <taxon>Apocrita</taxon>
        <taxon>Ichneumonoidea</taxon>
        <taxon>Braconidae</taxon>
        <taxon>Microgastrinae</taxon>
        <taxon>Cotesia</taxon>
    </lineage>
</organism>
<accession>A0AAV7I8C9</accession>
<evidence type="ECO:0000313" key="1">
    <source>
        <dbReference type="EMBL" id="KAH0548301.1"/>
    </source>
</evidence>
<keyword evidence="2" id="KW-1185">Reference proteome</keyword>
<dbReference type="EMBL" id="JAHXZJ010001912">
    <property type="protein sequence ID" value="KAH0548301.1"/>
    <property type="molecule type" value="Genomic_DNA"/>
</dbReference>